<evidence type="ECO:0000313" key="2">
    <source>
        <dbReference type="Proteomes" id="UP000887159"/>
    </source>
</evidence>
<protein>
    <recommendedName>
        <fullName evidence="3">Peptidase aspartic putative domain-containing protein</fullName>
    </recommendedName>
</protein>
<keyword evidence="2" id="KW-1185">Reference proteome</keyword>
<dbReference type="EMBL" id="BMAU01021289">
    <property type="protein sequence ID" value="GFY09379.1"/>
    <property type="molecule type" value="Genomic_DNA"/>
</dbReference>
<evidence type="ECO:0008006" key="3">
    <source>
        <dbReference type="Google" id="ProtNLM"/>
    </source>
</evidence>
<sequence>MILGADIFFDVIQYGKISGTQNQPSALNSRFGWLLSGKVSIACQSEKKVMSLIKCHALLDLQNQIAKFWEVQSIPEASNLSEEDQKVEKFYLDHTRRNRDGRYVLRVEACLRPFLFGFSSFRALSKSGSNKFKSSIIVQSTRTIADAKMLRFRVTYIQVRIQKCRTATTRCRVLSIFLKEFQRRRQIDFGGEIPHQVTGSAAQELKQMYESQYDDAMMVKNRQFAAWDQTAQSIKM</sequence>
<proteinExistence type="predicted"/>
<dbReference type="AlphaFoldDB" id="A0A8X6VE78"/>
<organism evidence="1 2">
    <name type="scientific">Trichonephila clavipes</name>
    <name type="common">Golden silk orbweaver</name>
    <name type="synonym">Nephila clavipes</name>
    <dbReference type="NCBI Taxonomy" id="2585209"/>
    <lineage>
        <taxon>Eukaryota</taxon>
        <taxon>Metazoa</taxon>
        <taxon>Ecdysozoa</taxon>
        <taxon>Arthropoda</taxon>
        <taxon>Chelicerata</taxon>
        <taxon>Arachnida</taxon>
        <taxon>Araneae</taxon>
        <taxon>Araneomorphae</taxon>
        <taxon>Entelegynae</taxon>
        <taxon>Araneoidea</taxon>
        <taxon>Nephilidae</taxon>
        <taxon>Trichonephila</taxon>
    </lineage>
</organism>
<gene>
    <name evidence="1" type="ORF">TNCV_1941891</name>
</gene>
<accession>A0A8X6VE78</accession>
<name>A0A8X6VE78_TRICX</name>
<evidence type="ECO:0000313" key="1">
    <source>
        <dbReference type="EMBL" id="GFY09379.1"/>
    </source>
</evidence>
<dbReference type="Proteomes" id="UP000887159">
    <property type="component" value="Unassembled WGS sequence"/>
</dbReference>
<comment type="caution">
    <text evidence="1">The sequence shown here is derived from an EMBL/GenBank/DDBJ whole genome shotgun (WGS) entry which is preliminary data.</text>
</comment>
<reference evidence="1" key="1">
    <citation type="submission" date="2020-08" db="EMBL/GenBank/DDBJ databases">
        <title>Multicomponent nature underlies the extraordinary mechanical properties of spider dragline silk.</title>
        <authorList>
            <person name="Kono N."/>
            <person name="Nakamura H."/>
            <person name="Mori M."/>
            <person name="Yoshida Y."/>
            <person name="Ohtoshi R."/>
            <person name="Malay A.D."/>
            <person name="Moran D.A.P."/>
            <person name="Tomita M."/>
            <person name="Numata K."/>
            <person name="Arakawa K."/>
        </authorList>
    </citation>
    <scope>NUCLEOTIDE SEQUENCE</scope>
</reference>